<evidence type="ECO:0000256" key="3">
    <source>
        <dbReference type="ARBA" id="ARBA00022037"/>
    </source>
</evidence>
<dbReference type="GO" id="GO:0005681">
    <property type="term" value="C:spliceosomal complex"/>
    <property type="evidence" value="ECO:0007669"/>
    <property type="project" value="UniProtKB-KW"/>
</dbReference>
<comment type="function">
    <text evidence="11">Plays a role in pre-mRNA splicing as a core component of the spliceosomal U1, U2, U4 and U5 small nuclear ribonucleoproteins (snRNPs), the building blocks of the spliceosome. Component of both the pre-catalytic spliceosome B complex and activated spliceosome C complexes. As a component of the minor spliceosome, involved in the splicing of U12-type introns in pre-mRNAs. As part of the U7 snRNP it is involved in histone 3'-end processing.</text>
</comment>
<sequence>LRLEHNPPSPGCIFGFDEYMDLVLDDAEEIHSKAKSRKQLDWIMLKEGNDTLLPSVTN</sequence>
<keyword evidence="8" id="KW-0539">Nucleus</keyword>
<keyword evidence="7" id="KW-0508">mRNA splicing</keyword>
<dbReference type="GO" id="GO:0000398">
    <property type="term" value="P:mRNA splicing, via spliceosome"/>
    <property type="evidence" value="ECO:0007669"/>
    <property type="project" value="InterPro"/>
</dbReference>
<keyword evidence="9" id="KW-0687">Ribonucleoprotein</keyword>
<dbReference type="Ensembl" id="ENSCCNT00000021101.1">
    <property type="protein sequence ID" value="ENSCCNP00000016178.1"/>
    <property type="gene ID" value="ENSCCNG00000016504.1"/>
</dbReference>
<evidence type="ECO:0000256" key="4">
    <source>
        <dbReference type="ARBA" id="ARBA00022664"/>
    </source>
</evidence>
<dbReference type="GO" id="GO:0003723">
    <property type="term" value="F:RNA binding"/>
    <property type="evidence" value="ECO:0007669"/>
    <property type="project" value="UniProtKB-KW"/>
</dbReference>
<dbReference type="Gene3D" id="2.30.30.100">
    <property type="match status" value="1"/>
</dbReference>
<evidence type="ECO:0000313" key="13">
    <source>
        <dbReference type="Ensembl" id="ENSCCNP00000016178.1"/>
    </source>
</evidence>
<reference evidence="13" key="1">
    <citation type="submission" date="2023-09" db="UniProtKB">
        <authorList>
            <consortium name="Ensembl"/>
        </authorList>
    </citation>
    <scope>IDENTIFICATION</scope>
</reference>
<dbReference type="InterPro" id="IPR027078">
    <property type="entry name" value="snRNP-E"/>
</dbReference>
<evidence type="ECO:0000256" key="6">
    <source>
        <dbReference type="ARBA" id="ARBA00022884"/>
    </source>
</evidence>
<name>A0A8C0WWC5_CASCN</name>
<dbReference type="InterPro" id="IPR001163">
    <property type="entry name" value="Sm_dom_euk/arc"/>
</dbReference>
<feature type="domain" description="Sm" evidence="12">
    <location>
        <begin position="11"/>
        <end position="43"/>
    </location>
</feature>
<evidence type="ECO:0000256" key="7">
    <source>
        <dbReference type="ARBA" id="ARBA00023187"/>
    </source>
</evidence>
<evidence type="ECO:0000256" key="11">
    <source>
        <dbReference type="ARBA" id="ARBA00045276"/>
    </source>
</evidence>
<dbReference type="AlphaFoldDB" id="A0A8C0WWC5"/>
<evidence type="ECO:0000256" key="5">
    <source>
        <dbReference type="ARBA" id="ARBA00022728"/>
    </source>
</evidence>
<dbReference type="Pfam" id="PF01423">
    <property type="entry name" value="LSM"/>
    <property type="match status" value="1"/>
</dbReference>
<proteinExistence type="inferred from homology"/>
<keyword evidence="5" id="KW-0747">Spliceosome</keyword>
<dbReference type="InterPro" id="IPR010920">
    <property type="entry name" value="LSM_dom_sf"/>
</dbReference>
<evidence type="ECO:0000256" key="1">
    <source>
        <dbReference type="ARBA" id="ARBA00004123"/>
    </source>
</evidence>
<evidence type="ECO:0000259" key="12">
    <source>
        <dbReference type="Pfam" id="PF01423"/>
    </source>
</evidence>
<comment type="similarity">
    <text evidence="2">Belongs to the snRNP Sm proteins family.</text>
</comment>
<evidence type="ECO:0000256" key="9">
    <source>
        <dbReference type="ARBA" id="ARBA00023274"/>
    </source>
</evidence>
<evidence type="ECO:0000256" key="10">
    <source>
        <dbReference type="ARBA" id="ARBA00030143"/>
    </source>
</evidence>
<accession>A0A8C0WWC5</accession>
<keyword evidence="6" id="KW-0694">RNA-binding</keyword>
<dbReference type="SUPFAM" id="SSF50182">
    <property type="entry name" value="Sm-like ribonucleoproteins"/>
    <property type="match status" value="1"/>
</dbReference>
<protein>
    <recommendedName>
        <fullName evidence="3">Small nuclear ribonucleoprotein E</fullName>
    </recommendedName>
    <alternativeName>
        <fullName evidence="10">Sm protein E</fullName>
    </alternativeName>
</protein>
<organism evidence="13">
    <name type="scientific">Castor canadensis</name>
    <name type="common">American beaver</name>
    <dbReference type="NCBI Taxonomy" id="51338"/>
    <lineage>
        <taxon>Eukaryota</taxon>
        <taxon>Metazoa</taxon>
        <taxon>Chordata</taxon>
        <taxon>Craniata</taxon>
        <taxon>Vertebrata</taxon>
        <taxon>Euteleostomi</taxon>
        <taxon>Mammalia</taxon>
        <taxon>Eutheria</taxon>
        <taxon>Euarchontoglires</taxon>
        <taxon>Glires</taxon>
        <taxon>Rodentia</taxon>
        <taxon>Castorimorpha</taxon>
        <taxon>Castoridae</taxon>
        <taxon>Castor</taxon>
    </lineage>
</organism>
<evidence type="ECO:0000256" key="8">
    <source>
        <dbReference type="ARBA" id="ARBA00023242"/>
    </source>
</evidence>
<keyword evidence="4" id="KW-0507">mRNA processing</keyword>
<dbReference type="PANTHER" id="PTHR11193">
    <property type="entry name" value="SMALL NUCLEAR RIBONUCLEOPROTEIN E"/>
    <property type="match status" value="1"/>
</dbReference>
<comment type="subcellular location">
    <subcellularLocation>
        <location evidence="1">Nucleus</location>
    </subcellularLocation>
</comment>
<evidence type="ECO:0000256" key="2">
    <source>
        <dbReference type="ARBA" id="ARBA00006850"/>
    </source>
</evidence>